<evidence type="ECO:0000256" key="1">
    <source>
        <dbReference type="SAM" id="SignalP"/>
    </source>
</evidence>
<name>A0A438EJI9_VITVI</name>
<proteinExistence type="predicted"/>
<accession>A0A438EJI9</accession>
<feature type="chain" id="PRO_5019535237" description="DUF4283 domain-containing protein" evidence="1">
    <location>
        <begin position="23"/>
        <end position="313"/>
    </location>
</feature>
<protein>
    <recommendedName>
        <fullName evidence="4">DUF4283 domain-containing protein</fullName>
    </recommendedName>
</protein>
<dbReference type="EMBL" id="QGNW01001266">
    <property type="protein sequence ID" value="RVW47838.1"/>
    <property type="molecule type" value="Genomic_DNA"/>
</dbReference>
<organism evidence="2 3">
    <name type="scientific">Vitis vinifera</name>
    <name type="common">Grape</name>
    <dbReference type="NCBI Taxonomy" id="29760"/>
    <lineage>
        <taxon>Eukaryota</taxon>
        <taxon>Viridiplantae</taxon>
        <taxon>Streptophyta</taxon>
        <taxon>Embryophyta</taxon>
        <taxon>Tracheophyta</taxon>
        <taxon>Spermatophyta</taxon>
        <taxon>Magnoliopsida</taxon>
        <taxon>eudicotyledons</taxon>
        <taxon>Gunneridae</taxon>
        <taxon>Pentapetalae</taxon>
        <taxon>rosids</taxon>
        <taxon>Vitales</taxon>
        <taxon>Vitaceae</taxon>
        <taxon>Viteae</taxon>
        <taxon>Vitis</taxon>
    </lineage>
</organism>
<evidence type="ECO:0008006" key="4">
    <source>
        <dbReference type="Google" id="ProtNLM"/>
    </source>
</evidence>
<comment type="caution">
    <text evidence="2">The sequence shown here is derived from an EMBL/GenBank/DDBJ whole genome shotgun (WGS) entry which is preliminary data.</text>
</comment>
<sequence>MKGGWCWLGDLSLRLLLEGVEDCCKDEDLERMSKGWMEWGKREVFSWGWSILVEKLRYLGVAPSTEARRGKWSRFILEKVRCKARRSLCAVVWSGMKISGFGGPLLLFDFEILAEAERVLARGFQRVKERVLALVVWARGLCQGDVGKGVGFPVTSLEILVHPVGSSLPSSLQVVVGNSSFSLQLWWEAPSGFSFVELRKRNCVPNEQEVGGGVEVSSHADEASGMGMHPLSIVASSNHRVALLQGLEEACDGVFGDASLSLDSRGVGPLFLGLTQACTEAKVGKAFVKNEPLSGALKGGASLLGLVSSVEKV</sequence>
<evidence type="ECO:0000313" key="3">
    <source>
        <dbReference type="Proteomes" id="UP000288805"/>
    </source>
</evidence>
<keyword evidence="1" id="KW-0732">Signal</keyword>
<gene>
    <name evidence="2" type="ORF">CK203_092931</name>
</gene>
<dbReference type="Proteomes" id="UP000288805">
    <property type="component" value="Unassembled WGS sequence"/>
</dbReference>
<evidence type="ECO:0000313" key="2">
    <source>
        <dbReference type="EMBL" id="RVW47838.1"/>
    </source>
</evidence>
<dbReference type="AlphaFoldDB" id="A0A438EJI9"/>
<feature type="signal peptide" evidence="1">
    <location>
        <begin position="1"/>
        <end position="22"/>
    </location>
</feature>
<reference evidence="2 3" key="1">
    <citation type="journal article" date="2018" name="PLoS Genet.">
        <title>Population sequencing reveals clonal diversity and ancestral inbreeding in the grapevine cultivar Chardonnay.</title>
        <authorList>
            <person name="Roach M.J."/>
            <person name="Johnson D.L."/>
            <person name="Bohlmann J."/>
            <person name="van Vuuren H.J."/>
            <person name="Jones S.J."/>
            <person name="Pretorius I.S."/>
            <person name="Schmidt S.A."/>
            <person name="Borneman A.R."/>
        </authorList>
    </citation>
    <scope>NUCLEOTIDE SEQUENCE [LARGE SCALE GENOMIC DNA]</scope>
    <source>
        <strain evidence="3">cv. Chardonnay</strain>
        <tissue evidence="2">Leaf</tissue>
    </source>
</reference>